<dbReference type="EMBL" id="CP002955">
    <property type="protein sequence ID" value="AEL25437.1"/>
    <property type="molecule type" value="Genomic_DNA"/>
</dbReference>
<proteinExistence type="predicted"/>
<protein>
    <submittedName>
        <fullName evidence="1">Thiamine pyrophosphokinase</fullName>
    </submittedName>
</protein>
<dbReference type="RefSeq" id="WP_014019732.1">
    <property type="nucleotide sequence ID" value="NC_015914.1"/>
</dbReference>
<dbReference type="Proteomes" id="UP000001635">
    <property type="component" value="Chromosome"/>
</dbReference>
<dbReference type="eggNOG" id="COG1564">
    <property type="taxonomic scope" value="Bacteria"/>
</dbReference>
<keyword evidence="1" id="KW-0808">Transferase</keyword>
<gene>
    <name evidence="1" type="ordered locus">Cycma_1683</name>
</gene>
<dbReference type="STRING" id="880070.Cycma_1683"/>
<dbReference type="OrthoDB" id="1132102at2"/>
<evidence type="ECO:0000313" key="1">
    <source>
        <dbReference type="EMBL" id="AEL25437.1"/>
    </source>
</evidence>
<dbReference type="HOGENOM" id="CLU_044237_4_0_10"/>
<sequence length="202" mass="23062">MSSHHFVKDQQEPALLLLLETIEDTEILSSLLEWVPTVLVTQNNVQKIMSLGIKIDGILATKEFQNANLSLLEEQHPVIFITSDEEAFLEVGLDYLREKKHHAVNILNFDPLRIGELVPQLLNLDIVFFQNGIRYFPAKKGKIKKWFPEAPIQVHGAEGQFIEHQSASGSNVFRIQYTTFLELEEGFHTFSSNDSFWIGTLV</sequence>
<keyword evidence="2" id="KW-1185">Reference proteome</keyword>
<dbReference type="AlphaFoldDB" id="G0IUP5"/>
<reference evidence="2" key="1">
    <citation type="submission" date="2011-07" db="EMBL/GenBank/DDBJ databases">
        <title>The complete genome of Cyclobacterium marinum DSM 745.</title>
        <authorList>
            <person name="Lucas S."/>
            <person name="Han J."/>
            <person name="Lapidus A."/>
            <person name="Bruce D."/>
            <person name="Goodwin L."/>
            <person name="Pitluck S."/>
            <person name="Peters L."/>
            <person name="Kyrpides N."/>
            <person name="Mavromatis K."/>
            <person name="Ivanova N."/>
            <person name="Ovchinnikova G."/>
            <person name="Chertkov O."/>
            <person name="Detter J.C."/>
            <person name="Tapia R."/>
            <person name="Han C."/>
            <person name="Land M."/>
            <person name="Hauser L."/>
            <person name="Markowitz V."/>
            <person name="Cheng J.-F."/>
            <person name="Hugenholtz P."/>
            <person name="Woyke T."/>
            <person name="Wu D."/>
            <person name="Tindall B."/>
            <person name="Schuetze A."/>
            <person name="Brambilla E."/>
            <person name="Klenk H.-P."/>
            <person name="Eisen J.A."/>
        </authorList>
    </citation>
    <scope>NUCLEOTIDE SEQUENCE [LARGE SCALE GENOMIC DNA]</scope>
    <source>
        <strain evidence="2">ATCC 25205 / DSM 745 / LMG 13164 / NCIMB 1802</strain>
    </source>
</reference>
<name>G0IUP5_CYCMS</name>
<keyword evidence="1" id="KW-0418">Kinase</keyword>
<dbReference type="GO" id="GO:0016301">
    <property type="term" value="F:kinase activity"/>
    <property type="evidence" value="ECO:0007669"/>
    <property type="project" value="UniProtKB-KW"/>
</dbReference>
<dbReference type="KEGG" id="cmr:Cycma_1683"/>
<evidence type="ECO:0000313" key="2">
    <source>
        <dbReference type="Proteomes" id="UP000001635"/>
    </source>
</evidence>
<organism evidence="1 2">
    <name type="scientific">Cyclobacterium marinum (strain ATCC 25205 / DSM 745 / LMG 13164 / NCIMB 1802)</name>
    <name type="common">Flectobacillus marinus</name>
    <dbReference type="NCBI Taxonomy" id="880070"/>
    <lineage>
        <taxon>Bacteria</taxon>
        <taxon>Pseudomonadati</taxon>
        <taxon>Bacteroidota</taxon>
        <taxon>Cytophagia</taxon>
        <taxon>Cytophagales</taxon>
        <taxon>Cyclobacteriaceae</taxon>
        <taxon>Cyclobacterium</taxon>
    </lineage>
</organism>
<accession>G0IUP5</accession>